<dbReference type="Gene3D" id="3.90.79.10">
    <property type="entry name" value="Nucleoside Triphosphate Pyrophosphohydrolase"/>
    <property type="match status" value="1"/>
</dbReference>
<feature type="domain" description="Nudix hydrolase" evidence="3">
    <location>
        <begin position="10"/>
        <end position="152"/>
    </location>
</feature>
<evidence type="ECO:0000313" key="5">
    <source>
        <dbReference type="Proteomes" id="UP000886887"/>
    </source>
</evidence>
<dbReference type="AlphaFoldDB" id="A0A9D0Z901"/>
<proteinExistence type="predicted"/>
<reference evidence="4" key="2">
    <citation type="journal article" date="2021" name="PeerJ">
        <title>Extensive microbial diversity within the chicken gut microbiome revealed by metagenomics and culture.</title>
        <authorList>
            <person name="Gilroy R."/>
            <person name="Ravi A."/>
            <person name="Getino M."/>
            <person name="Pursley I."/>
            <person name="Horton D.L."/>
            <person name="Alikhan N.F."/>
            <person name="Baker D."/>
            <person name="Gharbi K."/>
            <person name="Hall N."/>
            <person name="Watson M."/>
            <person name="Adriaenssens E.M."/>
            <person name="Foster-Nyarko E."/>
            <person name="Jarju S."/>
            <person name="Secka A."/>
            <person name="Antonio M."/>
            <person name="Oren A."/>
            <person name="Chaudhuri R.R."/>
            <person name="La Ragione R."/>
            <person name="Hildebrand F."/>
            <person name="Pallen M.J."/>
        </authorList>
    </citation>
    <scope>NUCLEOTIDE SEQUENCE</scope>
    <source>
        <strain evidence="4">ChiSxjej2B14-6234</strain>
    </source>
</reference>
<comment type="caution">
    <text evidence="4">The sequence shown here is derived from an EMBL/GenBank/DDBJ whole genome shotgun (WGS) entry which is preliminary data.</text>
</comment>
<dbReference type="EMBL" id="DVFJ01000009">
    <property type="protein sequence ID" value="HIQ71199.1"/>
    <property type="molecule type" value="Genomic_DNA"/>
</dbReference>
<dbReference type="Proteomes" id="UP000886887">
    <property type="component" value="Unassembled WGS sequence"/>
</dbReference>
<dbReference type="PROSITE" id="PS00893">
    <property type="entry name" value="NUDIX_BOX"/>
    <property type="match status" value="1"/>
</dbReference>
<reference evidence="4" key="1">
    <citation type="submission" date="2020-10" db="EMBL/GenBank/DDBJ databases">
        <authorList>
            <person name="Gilroy R."/>
        </authorList>
    </citation>
    <scope>NUCLEOTIDE SEQUENCE</scope>
    <source>
        <strain evidence="4">ChiSxjej2B14-6234</strain>
    </source>
</reference>
<dbReference type="InterPro" id="IPR000086">
    <property type="entry name" value="NUDIX_hydrolase_dom"/>
</dbReference>
<organism evidence="4 5">
    <name type="scientific">Candidatus Onthenecus intestinigallinarum</name>
    <dbReference type="NCBI Taxonomy" id="2840875"/>
    <lineage>
        <taxon>Bacteria</taxon>
        <taxon>Bacillati</taxon>
        <taxon>Bacillota</taxon>
        <taxon>Clostridia</taxon>
        <taxon>Eubacteriales</taxon>
        <taxon>Candidatus Onthenecus</taxon>
    </lineage>
</organism>
<protein>
    <submittedName>
        <fullName evidence="4">NUDIX domain-containing protein</fullName>
    </submittedName>
</protein>
<dbReference type="InterPro" id="IPR020084">
    <property type="entry name" value="NUDIX_hydrolase_CS"/>
</dbReference>
<dbReference type="GO" id="GO:0016787">
    <property type="term" value="F:hydrolase activity"/>
    <property type="evidence" value="ECO:0007669"/>
    <property type="project" value="UniProtKB-KW"/>
</dbReference>
<gene>
    <name evidence="4" type="ORF">IAB73_03190</name>
</gene>
<dbReference type="Pfam" id="PF00293">
    <property type="entry name" value="NUDIX"/>
    <property type="match status" value="1"/>
</dbReference>
<dbReference type="CDD" id="cd04688">
    <property type="entry name" value="NUDIX_Hydrolase"/>
    <property type="match status" value="1"/>
</dbReference>
<dbReference type="PANTHER" id="PTHR43046">
    <property type="entry name" value="GDP-MANNOSE MANNOSYL HYDROLASE"/>
    <property type="match status" value="1"/>
</dbReference>
<evidence type="ECO:0000256" key="1">
    <source>
        <dbReference type="ARBA" id="ARBA00001946"/>
    </source>
</evidence>
<evidence type="ECO:0000256" key="2">
    <source>
        <dbReference type="ARBA" id="ARBA00022801"/>
    </source>
</evidence>
<keyword evidence="2" id="KW-0378">Hydrolase</keyword>
<name>A0A9D0Z901_9FIRM</name>
<accession>A0A9D0Z901</accession>
<evidence type="ECO:0000313" key="4">
    <source>
        <dbReference type="EMBL" id="HIQ71199.1"/>
    </source>
</evidence>
<sequence length="158" mass="18692">MDITYISGQEKFNYRVCAVIVSGGKILAMRDERSPYFYLPGGRVRLGETAEHAVIREVEEELRITPRIIRPLWLNQGFFTEDVDQLRYHELCLYFLMDVSGTGLLDRGERFTLHEGSHKHDFEWLAFERLRDAYFYPLFLKTAISDLPEQFTLRTEYE</sequence>
<comment type="cofactor">
    <cofactor evidence="1">
        <name>Mg(2+)</name>
        <dbReference type="ChEBI" id="CHEBI:18420"/>
    </cofactor>
</comment>
<dbReference type="PROSITE" id="PS51462">
    <property type="entry name" value="NUDIX"/>
    <property type="match status" value="1"/>
</dbReference>
<dbReference type="PANTHER" id="PTHR43046:SF14">
    <property type="entry name" value="MUTT_NUDIX FAMILY PROTEIN"/>
    <property type="match status" value="1"/>
</dbReference>
<dbReference type="InterPro" id="IPR015797">
    <property type="entry name" value="NUDIX_hydrolase-like_dom_sf"/>
</dbReference>
<dbReference type="SUPFAM" id="SSF55811">
    <property type="entry name" value="Nudix"/>
    <property type="match status" value="1"/>
</dbReference>
<evidence type="ECO:0000259" key="3">
    <source>
        <dbReference type="PROSITE" id="PS51462"/>
    </source>
</evidence>